<evidence type="ECO:0000313" key="1">
    <source>
        <dbReference type="EMBL" id="CAB4192924.1"/>
    </source>
</evidence>
<proteinExistence type="predicted"/>
<dbReference type="EMBL" id="LR797181">
    <property type="protein sequence ID" value="CAB4192924.1"/>
    <property type="molecule type" value="Genomic_DNA"/>
</dbReference>
<accession>A0A6J5RM75</accession>
<sequence>MKTCSCGGSGKTYEVKPAKSGYVTIIRACRCPAGDKLIQAEKEKWGLR</sequence>
<name>A0A6J5RM75_9CAUD</name>
<organism evidence="1">
    <name type="scientific">uncultured Caudovirales phage</name>
    <dbReference type="NCBI Taxonomy" id="2100421"/>
    <lineage>
        <taxon>Viruses</taxon>
        <taxon>Duplodnaviria</taxon>
        <taxon>Heunggongvirae</taxon>
        <taxon>Uroviricota</taxon>
        <taxon>Caudoviricetes</taxon>
        <taxon>Peduoviridae</taxon>
        <taxon>Maltschvirus</taxon>
        <taxon>Maltschvirus maltsch</taxon>
    </lineage>
</organism>
<gene>
    <name evidence="1" type="ORF">UFOVP1244_130</name>
</gene>
<reference evidence="1" key="1">
    <citation type="submission" date="2020-05" db="EMBL/GenBank/DDBJ databases">
        <authorList>
            <person name="Chiriac C."/>
            <person name="Salcher M."/>
            <person name="Ghai R."/>
            <person name="Kavagutti S V."/>
        </authorList>
    </citation>
    <scope>NUCLEOTIDE SEQUENCE</scope>
</reference>
<protein>
    <submittedName>
        <fullName evidence="1">Uncharacterized protein</fullName>
    </submittedName>
</protein>